<sequence length="307" mass="33893">MRRQIIVMFCCLFVFTAGLAPQAVATDNTASIPNRGALFKIEQKGHVSWLFGTIHVGADSFYPLEPRVTAALQSASVLALEVDPLGSQDEMARAVREYGMYQNGRGPASSELPAAYRPRLERLLRQYDVPAPSVAPMKPWMIASLLTVREFEAQGYQSDLAVEVWLSRQARSRKQKIVELESVQAQMALFGRMSTADQALFLRETIDAIEDKEQADDARAIAQAWATADQAALERIAEKTASDDTFSGRFVARVLLDGRNPLLADGIAQLLAREQHSVAAIGVLHLVGKGSVPELLRRKGLRVERIY</sequence>
<evidence type="ECO:0000313" key="2">
    <source>
        <dbReference type="EMBL" id="TWI45918.1"/>
    </source>
</evidence>
<evidence type="ECO:0008006" key="4">
    <source>
        <dbReference type="Google" id="ProtNLM"/>
    </source>
</evidence>
<gene>
    <name evidence="2" type="ORF">IP92_03348</name>
</gene>
<keyword evidence="1" id="KW-0732">Signal</keyword>
<dbReference type="EMBL" id="VLKW01000006">
    <property type="protein sequence ID" value="TWI45918.1"/>
    <property type="molecule type" value="Genomic_DNA"/>
</dbReference>
<dbReference type="AlphaFoldDB" id="A0A562PNH8"/>
<dbReference type="Proteomes" id="UP000315112">
    <property type="component" value="Unassembled WGS sequence"/>
</dbReference>
<dbReference type="InterPro" id="IPR002816">
    <property type="entry name" value="TraB/PrgY/GumN_fam"/>
</dbReference>
<evidence type="ECO:0000256" key="1">
    <source>
        <dbReference type="SAM" id="SignalP"/>
    </source>
</evidence>
<accession>A0A562PNH8</accession>
<organism evidence="2 3">
    <name type="scientific">Pseudoduganella flava</name>
    <dbReference type="NCBI Taxonomy" id="871742"/>
    <lineage>
        <taxon>Bacteria</taxon>
        <taxon>Pseudomonadati</taxon>
        <taxon>Pseudomonadota</taxon>
        <taxon>Betaproteobacteria</taxon>
        <taxon>Burkholderiales</taxon>
        <taxon>Oxalobacteraceae</taxon>
        <taxon>Telluria group</taxon>
        <taxon>Pseudoduganella</taxon>
    </lineage>
</organism>
<protein>
    <recommendedName>
        <fullName evidence="4">TraB/GumN family protein</fullName>
    </recommendedName>
</protein>
<dbReference type="PANTHER" id="PTHR40590">
    <property type="entry name" value="CYTOPLASMIC PROTEIN-RELATED"/>
    <property type="match status" value="1"/>
</dbReference>
<dbReference type="PANTHER" id="PTHR40590:SF1">
    <property type="entry name" value="CYTOPLASMIC PROTEIN"/>
    <property type="match status" value="1"/>
</dbReference>
<feature type="signal peptide" evidence="1">
    <location>
        <begin position="1"/>
        <end position="25"/>
    </location>
</feature>
<evidence type="ECO:0000313" key="3">
    <source>
        <dbReference type="Proteomes" id="UP000315112"/>
    </source>
</evidence>
<comment type="caution">
    <text evidence="2">The sequence shown here is derived from an EMBL/GenBank/DDBJ whole genome shotgun (WGS) entry which is preliminary data.</text>
</comment>
<dbReference type="InterPro" id="IPR047111">
    <property type="entry name" value="YbaP-like"/>
</dbReference>
<feature type="chain" id="PRO_5021889193" description="TraB/GumN family protein" evidence="1">
    <location>
        <begin position="26"/>
        <end position="307"/>
    </location>
</feature>
<dbReference type="Pfam" id="PF01963">
    <property type="entry name" value="TraB_PrgY_gumN"/>
    <property type="match status" value="1"/>
</dbReference>
<reference evidence="2 3" key="1">
    <citation type="journal article" date="2015" name="Stand. Genomic Sci.">
        <title>Genomic Encyclopedia of Bacterial and Archaeal Type Strains, Phase III: the genomes of soil and plant-associated and newly described type strains.</title>
        <authorList>
            <person name="Whitman W.B."/>
            <person name="Woyke T."/>
            <person name="Klenk H.P."/>
            <person name="Zhou Y."/>
            <person name="Lilburn T.G."/>
            <person name="Beck B.J."/>
            <person name="De Vos P."/>
            <person name="Vandamme P."/>
            <person name="Eisen J.A."/>
            <person name="Garrity G."/>
            <person name="Hugenholtz P."/>
            <person name="Kyrpides N.C."/>
        </authorList>
    </citation>
    <scope>NUCLEOTIDE SEQUENCE [LARGE SCALE GENOMIC DNA]</scope>
    <source>
        <strain evidence="2 3">CGMCC 1.10685</strain>
    </source>
</reference>
<name>A0A562PNH8_9BURK</name>
<dbReference type="CDD" id="cd14789">
    <property type="entry name" value="Tiki"/>
    <property type="match status" value="1"/>
</dbReference>
<dbReference type="RefSeq" id="WP_229419092.1">
    <property type="nucleotide sequence ID" value="NZ_CP046904.1"/>
</dbReference>
<proteinExistence type="predicted"/>